<sequence>MIRIERLRKSYDGLVASDDVSCRFEKGKITVILGGSGSGKSTLLKQLVGLERPDSGKIFFEDRELTGLSRSELYEIRKKMGMLFQGAALFNSLNVFENIAFPLREHTRLAEPVIRAMVTMKLEMVGLRGMEQLMPSQLSGGMAKRIGLARAIVMDPRAVFYDEPTSGLDPISAGVINKLIVDLNTAMGVTSVVVSHDIPSSFRIAHRIIILFFGRKIAEGTPEEIRGSEDARVLQFIRGEPEGPIPFNRTEKNYYDDILRVP</sequence>
<keyword evidence="1" id="KW-0813">Transport</keyword>
<dbReference type="Proteomes" id="UP000001784">
    <property type="component" value="Chromosome"/>
</dbReference>
<proteinExistence type="predicted"/>
<dbReference type="eggNOG" id="COG1127">
    <property type="taxonomic scope" value="Bacteria"/>
</dbReference>
<evidence type="ECO:0000256" key="1">
    <source>
        <dbReference type="ARBA" id="ARBA00022448"/>
    </source>
</evidence>
<dbReference type="AlphaFoldDB" id="A0LF99"/>
<evidence type="ECO:0000313" key="5">
    <source>
        <dbReference type="EMBL" id="ABK16101.1"/>
    </source>
</evidence>
<dbReference type="InterPro" id="IPR017871">
    <property type="entry name" value="ABC_transporter-like_CS"/>
</dbReference>
<dbReference type="PANTHER" id="PTHR43023">
    <property type="entry name" value="PROTEIN TRIGALACTOSYLDIACYLGLYCEROL 3, CHLOROPLASTIC"/>
    <property type="match status" value="1"/>
</dbReference>
<dbReference type="FunCoup" id="A0LF99">
    <property type="interactions" value="285"/>
</dbReference>
<dbReference type="Gene3D" id="3.40.50.300">
    <property type="entry name" value="P-loop containing nucleotide triphosphate hydrolases"/>
    <property type="match status" value="1"/>
</dbReference>
<evidence type="ECO:0000259" key="4">
    <source>
        <dbReference type="PROSITE" id="PS50893"/>
    </source>
</evidence>
<evidence type="ECO:0000256" key="2">
    <source>
        <dbReference type="ARBA" id="ARBA00022741"/>
    </source>
</evidence>
<dbReference type="CDD" id="cd03261">
    <property type="entry name" value="ABC_Org_Solvent_Resistant"/>
    <property type="match status" value="1"/>
</dbReference>
<accession>A0LF99</accession>
<protein>
    <submittedName>
        <fullName evidence="5">ABC transporter related</fullName>
    </submittedName>
</protein>
<dbReference type="STRING" id="335543.Sfum_0401"/>
<evidence type="ECO:0000256" key="3">
    <source>
        <dbReference type="ARBA" id="ARBA00022840"/>
    </source>
</evidence>
<dbReference type="GO" id="GO:0016887">
    <property type="term" value="F:ATP hydrolysis activity"/>
    <property type="evidence" value="ECO:0007669"/>
    <property type="project" value="InterPro"/>
</dbReference>
<dbReference type="RefSeq" id="WP_011697274.1">
    <property type="nucleotide sequence ID" value="NC_008554.1"/>
</dbReference>
<dbReference type="KEGG" id="sfu:Sfum_0401"/>
<keyword evidence="2" id="KW-0547">Nucleotide-binding</keyword>
<dbReference type="InterPro" id="IPR027417">
    <property type="entry name" value="P-loop_NTPase"/>
</dbReference>
<dbReference type="SMART" id="SM00382">
    <property type="entry name" value="AAA"/>
    <property type="match status" value="1"/>
</dbReference>
<dbReference type="SUPFAM" id="SSF52540">
    <property type="entry name" value="P-loop containing nucleoside triphosphate hydrolases"/>
    <property type="match status" value="1"/>
</dbReference>
<gene>
    <name evidence="5" type="ordered locus">Sfum_0401</name>
</gene>
<keyword evidence="6" id="KW-1185">Reference proteome</keyword>
<evidence type="ECO:0000313" key="6">
    <source>
        <dbReference type="Proteomes" id="UP000001784"/>
    </source>
</evidence>
<dbReference type="PANTHER" id="PTHR43023:SF6">
    <property type="entry name" value="INTERMEMBRANE PHOSPHOLIPID TRANSPORT SYSTEM ATP-BINDING PROTEIN MLAF"/>
    <property type="match status" value="1"/>
</dbReference>
<dbReference type="PROSITE" id="PS00211">
    <property type="entry name" value="ABC_TRANSPORTER_1"/>
    <property type="match status" value="1"/>
</dbReference>
<organism evidence="5 6">
    <name type="scientific">Syntrophobacter fumaroxidans (strain DSM 10017 / MPOB)</name>
    <dbReference type="NCBI Taxonomy" id="335543"/>
    <lineage>
        <taxon>Bacteria</taxon>
        <taxon>Pseudomonadati</taxon>
        <taxon>Thermodesulfobacteriota</taxon>
        <taxon>Syntrophobacteria</taxon>
        <taxon>Syntrophobacterales</taxon>
        <taxon>Syntrophobacteraceae</taxon>
        <taxon>Syntrophobacter</taxon>
    </lineage>
</organism>
<dbReference type="HOGENOM" id="CLU_000604_1_22_7"/>
<reference evidence="5 6" key="1">
    <citation type="submission" date="2006-10" db="EMBL/GenBank/DDBJ databases">
        <title>Complete sequence of Syntrophobacter fumaroxidans MPOB.</title>
        <authorList>
            <consortium name="US DOE Joint Genome Institute"/>
            <person name="Copeland A."/>
            <person name="Lucas S."/>
            <person name="Lapidus A."/>
            <person name="Barry K."/>
            <person name="Detter J.C."/>
            <person name="Glavina del Rio T."/>
            <person name="Hammon N."/>
            <person name="Israni S."/>
            <person name="Pitluck S."/>
            <person name="Goltsman E.G."/>
            <person name="Martinez M."/>
            <person name="Schmutz J."/>
            <person name="Larimer F."/>
            <person name="Land M."/>
            <person name="Hauser L."/>
            <person name="Kyrpides N."/>
            <person name="Kim E."/>
            <person name="Boone D.R."/>
            <person name="Brockman F."/>
            <person name="Culley D."/>
            <person name="Ferry J."/>
            <person name="Gunsalus R."/>
            <person name="McInerney M.J."/>
            <person name="Morrison M."/>
            <person name="Plugge C."/>
            <person name="Rohlin L."/>
            <person name="Scholten J."/>
            <person name="Sieber J."/>
            <person name="Stams A.J.M."/>
            <person name="Worm P."/>
            <person name="Henstra A.M."/>
            <person name="Richardson P."/>
        </authorList>
    </citation>
    <scope>NUCLEOTIDE SEQUENCE [LARGE SCALE GENOMIC DNA]</scope>
    <source>
        <strain evidence="6">DSM 10017 / MPOB</strain>
    </source>
</reference>
<dbReference type="InParanoid" id="A0LF99"/>
<name>A0LF99_SYNFM</name>
<dbReference type="GO" id="GO:0005524">
    <property type="term" value="F:ATP binding"/>
    <property type="evidence" value="ECO:0007669"/>
    <property type="project" value="UniProtKB-KW"/>
</dbReference>
<dbReference type="InterPro" id="IPR003439">
    <property type="entry name" value="ABC_transporter-like_ATP-bd"/>
</dbReference>
<dbReference type="OrthoDB" id="9809450at2"/>
<dbReference type="PROSITE" id="PS50893">
    <property type="entry name" value="ABC_TRANSPORTER_2"/>
    <property type="match status" value="1"/>
</dbReference>
<keyword evidence="3" id="KW-0067">ATP-binding</keyword>
<feature type="domain" description="ABC transporter" evidence="4">
    <location>
        <begin position="2"/>
        <end position="238"/>
    </location>
</feature>
<dbReference type="Pfam" id="PF00005">
    <property type="entry name" value="ABC_tran"/>
    <property type="match status" value="1"/>
</dbReference>
<dbReference type="InterPro" id="IPR003593">
    <property type="entry name" value="AAA+_ATPase"/>
</dbReference>
<dbReference type="EMBL" id="CP000478">
    <property type="protein sequence ID" value="ABK16101.1"/>
    <property type="molecule type" value="Genomic_DNA"/>
</dbReference>